<dbReference type="InterPro" id="IPR026022">
    <property type="entry name" value="PhoU_dom"/>
</dbReference>
<dbReference type="SUPFAM" id="SSF109755">
    <property type="entry name" value="PhoU-like"/>
    <property type="match status" value="1"/>
</dbReference>
<evidence type="ECO:0000313" key="6">
    <source>
        <dbReference type="Proteomes" id="UP000472839"/>
    </source>
</evidence>
<dbReference type="PANTHER" id="PTHR42930:SF3">
    <property type="entry name" value="PHOSPHATE-SPECIFIC TRANSPORT SYSTEM ACCESSORY PROTEIN PHOU"/>
    <property type="match status" value="1"/>
</dbReference>
<evidence type="ECO:0000256" key="1">
    <source>
        <dbReference type="ARBA" id="ARBA00008107"/>
    </source>
</evidence>
<gene>
    <name evidence="4" type="ORF">GBG18_02955</name>
    <name evidence="3" type="ORF">GBG19_02420</name>
</gene>
<dbReference type="RefSeq" id="WP_152188252.1">
    <property type="nucleotide sequence ID" value="NZ_WFKJ01000005.1"/>
</dbReference>
<comment type="similarity">
    <text evidence="1">Belongs to the PhoU family.</text>
</comment>
<reference evidence="5 6" key="1">
    <citation type="submission" date="2019-10" db="EMBL/GenBank/DDBJ databases">
        <title>Poseidonibacter ostreae sp. nov., isolated from the gut of the Ostrea denselamellosa.</title>
        <authorList>
            <person name="Choi A."/>
        </authorList>
    </citation>
    <scope>NUCLEOTIDE SEQUENCE [LARGE SCALE GENOMIC DNA]</scope>
    <source>
        <strain evidence="3 6">SJOD-M-33</strain>
        <strain evidence="4 5">SJOD-M-5</strain>
    </source>
</reference>
<feature type="domain" description="PhoU" evidence="2">
    <location>
        <begin position="19"/>
        <end position="95"/>
    </location>
</feature>
<sequence>MLKTYNEKRENIKEEVLFIGNNVVDALESSLKILKSDDISALKEIDLSVKKLSNKSNEIDNLIVTTLALYSPEAKDLREMVSYLKITNELIRAASNVKGFIKIFRKAFSEDLNTNTILEFTIPLHKSALLSLRTAISMLDEENDSHTEEKYHRVIVEESKAADLYAMVEKNILKLISKNLELSKEYFDTLSSLRRLERTADRASSIASLALFAHVGGDIMQS</sequence>
<comment type="caution">
    <text evidence="3">The sequence shown here is derived from an EMBL/GenBank/DDBJ whole genome shotgun (WGS) entry which is preliminary data.</text>
</comment>
<proteinExistence type="inferred from homology"/>
<dbReference type="Pfam" id="PF01895">
    <property type="entry name" value="PhoU"/>
    <property type="match status" value="2"/>
</dbReference>
<organism evidence="3 6">
    <name type="scientific">Poseidonibacter ostreae</name>
    <dbReference type="NCBI Taxonomy" id="2654171"/>
    <lineage>
        <taxon>Bacteria</taxon>
        <taxon>Pseudomonadati</taxon>
        <taxon>Campylobacterota</taxon>
        <taxon>Epsilonproteobacteria</taxon>
        <taxon>Campylobacterales</taxon>
        <taxon>Arcobacteraceae</taxon>
        <taxon>Poseidonibacter</taxon>
    </lineage>
</organism>
<name>A0A6L4WV65_9BACT</name>
<protein>
    <submittedName>
        <fullName evidence="3">PhoU family transcriptional regulator</fullName>
    </submittedName>
</protein>
<feature type="domain" description="PhoU" evidence="2">
    <location>
        <begin position="126"/>
        <end position="209"/>
    </location>
</feature>
<dbReference type="Gene3D" id="1.20.58.220">
    <property type="entry name" value="Phosphate transport system protein phou homolog 2, domain 2"/>
    <property type="match status" value="1"/>
</dbReference>
<dbReference type="GO" id="GO:0045936">
    <property type="term" value="P:negative regulation of phosphate metabolic process"/>
    <property type="evidence" value="ECO:0007669"/>
    <property type="project" value="InterPro"/>
</dbReference>
<dbReference type="InterPro" id="IPR028366">
    <property type="entry name" value="PhoU"/>
</dbReference>
<dbReference type="InterPro" id="IPR038078">
    <property type="entry name" value="PhoU-like_sf"/>
</dbReference>
<accession>A0A6L4WV65</accession>
<dbReference type="AlphaFoldDB" id="A0A6L4WV65"/>
<evidence type="ECO:0000313" key="3">
    <source>
        <dbReference type="EMBL" id="KAB7890612.1"/>
    </source>
</evidence>
<keyword evidence="5" id="KW-1185">Reference proteome</keyword>
<evidence type="ECO:0000313" key="4">
    <source>
        <dbReference type="EMBL" id="KAB7892404.1"/>
    </source>
</evidence>
<dbReference type="Proteomes" id="UP000472839">
    <property type="component" value="Unassembled WGS sequence"/>
</dbReference>
<dbReference type="EMBL" id="WFKK01000004">
    <property type="protein sequence ID" value="KAB7890612.1"/>
    <property type="molecule type" value="Genomic_DNA"/>
</dbReference>
<dbReference type="GO" id="GO:0030643">
    <property type="term" value="P:intracellular phosphate ion homeostasis"/>
    <property type="evidence" value="ECO:0007669"/>
    <property type="project" value="InterPro"/>
</dbReference>
<evidence type="ECO:0000259" key="2">
    <source>
        <dbReference type="Pfam" id="PF01895"/>
    </source>
</evidence>
<dbReference type="PANTHER" id="PTHR42930">
    <property type="entry name" value="PHOSPHATE-SPECIFIC TRANSPORT SYSTEM ACCESSORY PROTEIN PHOU"/>
    <property type="match status" value="1"/>
</dbReference>
<dbReference type="Proteomes" id="UP000461010">
    <property type="component" value="Unassembled WGS sequence"/>
</dbReference>
<evidence type="ECO:0000313" key="5">
    <source>
        <dbReference type="Proteomes" id="UP000461010"/>
    </source>
</evidence>
<dbReference type="EMBL" id="WFKJ01000005">
    <property type="protein sequence ID" value="KAB7892404.1"/>
    <property type="molecule type" value="Genomic_DNA"/>
</dbReference>